<dbReference type="AlphaFoldDB" id="A0A557RPF5"/>
<dbReference type="EMBL" id="VMNI01000003">
    <property type="protein sequence ID" value="TVO79124.1"/>
    <property type="molecule type" value="Genomic_DNA"/>
</dbReference>
<evidence type="ECO:0000313" key="2">
    <source>
        <dbReference type="Proteomes" id="UP000318349"/>
    </source>
</evidence>
<sequence length="74" mass="8435">MTKTVTGDFSSKDAMENVLDDLVSIGIPRENVYLVTEQMQVKVITPNATEREVTEILMRHNPTKMHRYRAPSSL</sequence>
<protein>
    <recommendedName>
        <fullName evidence="3">SPOR domain-containing protein</fullName>
    </recommendedName>
</protein>
<name>A0A557RPF5_9RHOO</name>
<dbReference type="Proteomes" id="UP000318349">
    <property type="component" value="Unassembled WGS sequence"/>
</dbReference>
<comment type="caution">
    <text evidence="1">The sequence shown here is derived from an EMBL/GenBank/DDBJ whole genome shotgun (WGS) entry which is preliminary data.</text>
</comment>
<evidence type="ECO:0008006" key="3">
    <source>
        <dbReference type="Google" id="ProtNLM"/>
    </source>
</evidence>
<evidence type="ECO:0000313" key="1">
    <source>
        <dbReference type="EMBL" id="TVO79124.1"/>
    </source>
</evidence>
<gene>
    <name evidence="1" type="ORF">FHP89_02740</name>
</gene>
<proteinExistence type="predicted"/>
<reference evidence="1 2" key="1">
    <citation type="submission" date="2019-07" db="EMBL/GenBank/DDBJ databases">
        <title>The pathways for chlorine oxyanion respiration interact through the shared metabolite chlorate.</title>
        <authorList>
            <person name="Barnum T.P."/>
            <person name="Cheng Y."/>
            <person name="Hill K.A."/>
            <person name="Lucas L.N."/>
            <person name="Carlson H.K."/>
            <person name="Coates J.D."/>
        </authorList>
    </citation>
    <scope>NUCLEOTIDE SEQUENCE [LARGE SCALE GENOMIC DNA]</scope>
    <source>
        <strain evidence="1 2">SFB-1</strain>
    </source>
</reference>
<organism evidence="1 2">
    <name type="scientific">Denitromonas halophila</name>
    <dbReference type="NCBI Taxonomy" id="1629404"/>
    <lineage>
        <taxon>Bacteria</taxon>
        <taxon>Pseudomonadati</taxon>
        <taxon>Pseudomonadota</taxon>
        <taxon>Betaproteobacteria</taxon>
        <taxon>Rhodocyclales</taxon>
        <taxon>Zoogloeaceae</taxon>
        <taxon>Denitromonas</taxon>
    </lineage>
</organism>
<accession>A0A557RPF5</accession>